<reference evidence="3 4" key="1">
    <citation type="journal article" date="2019" name="Commun. Biol.">
        <title>The bagworm genome reveals a unique fibroin gene that provides high tensile strength.</title>
        <authorList>
            <person name="Kono N."/>
            <person name="Nakamura H."/>
            <person name="Ohtoshi R."/>
            <person name="Tomita M."/>
            <person name="Numata K."/>
            <person name="Arakawa K."/>
        </authorList>
    </citation>
    <scope>NUCLEOTIDE SEQUENCE [LARGE SCALE GENOMIC DNA]</scope>
</reference>
<feature type="domain" description="BESS" evidence="2">
    <location>
        <begin position="184"/>
        <end position="223"/>
    </location>
</feature>
<gene>
    <name evidence="3" type="ORF">EVAR_69304_1</name>
</gene>
<organism evidence="3 4">
    <name type="scientific">Eumeta variegata</name>
    <name type="common">Bagworm moth</name>
    <name type="synonym">Eumeta japonica</name>
    <dbReference type="NCBI Taxonomy" id="151549"/>
    <lineage>
        <taxon>Eukaryota</taxon>
        <taxon>Metazoa</taxon>
        <taxon>Ecdysozoa</taxon>
        <taxon>Arthropoda</taxon>
        <taxon>Hexapoda</taxon>
        <taxon>Insecta</taxon>
        <taxon>Pterygota</taxon>
        <taxon>Neoptera</taxon>
        <taxon>Endopterygota</taxon>
        <taxon>Lepidoptera</taxon>
        <taxon>Glossata</taxon>
        <taxon>Ditrysia</taxon>
        <taxon>Tineoidea</taxon>
        <taxon>Psychidae</taxon>
        <taxon>Oiketicinae</taxon>
        <taxon>Eumeta</taxon>
    </lineage>
</organism>
<dbReference type="EMBL" id="BGZK01005245">
    <property type="protein sequence ID" value="GBP13204.1"/>
    <property type="molecule type" value="Genomic_DNA"/>
</dbReference>
<feature type="domain" description="BESS" evidence="2">
    <location>
        <begin position="240"/>
        <end position="279"/>
    </location>
</feature>
<comment type="caution">
    <text evidence="3">The sequence shown here is derived from an EMBL/GenBank/DDBJ whole genome shotgun (WGS) entry which is preliminary data.</text>
</comment>
<protein>
    <recommendedName>
        <fullName evidence="2">BESS domain-containing protein</fullName>
    </recommendedName>
</protein>
<keyword evidence="1" id="KW-0539">Nucleus</keyword>
<accession>A0A4C1TGE0</accession>
<dbReference type="AlphaFoldDB" id="A0A4C1TGE0"/>
<dbReference type="PROSITE" id="PS51031">
    <property type="entry name" value="BESS"/>
    <property type="match status" value="2"/>
</dbReference>
<dbReference type="Proteomes" id="UP000299102">
    <property type="component" value="Unassembled WGS sequence"/>
</dbReference>
<dbReference type="GO" id="GO:0005634">
    <property type="term" value="C:nucleus"/>
    <property type="evidence" value="ECO:0007669"/>
    <property type="project" value="UniProtKB-SubCell"/>
</dbReference>
<dbReference type="GO" id="GO:0003677">
    <property type="term" value="F:DNA binding"/>
    <property type="evidence" value="ECO:0007669"/>
    <property type="project" value="InterPro"/>
</dbReference>
<evidence type="ECO:0000259" key="2">
    <source>
        <dbReference type="PROSITE" id="PS51031"/>
    </source>
</evidence>
<dbReference type="InterPro" id="IPR004210">
    <property type="entry name" value="BESS_motif"/>
</dbReference>
<sequence>MQTEKQKYFENCYESDNNLEFVENENLDQAQCLQKNNIETEFLPMENDNISPPRATVNDTYFKSYTISIDNSCVPDNECATILSLDTALHSDSLVKEEPELKIETEKHLSENGDLNELQKTNSTTVSVEELSDDSEASIILVESNEKEHNDIEDSISNAPTANKQHETSTLTEECSSSALPVPNDEDYSFLYSFLSETKLMTQLQKMEFRVNMKNLLVSIFPASASVNILEKQLLLPEDTDPDRKFLISFWPFLESMSLAQNLQFRAKMADVVLQILSSAVILEFDNRR</sequence>
<comment type="subcellular location">
    <subcellularLocation>
        <location evidence="1">Nucleus</location>
    </subcellularLocation>
</comment>
<dbReference type="OrthoDB" id="5984255at2759"/>
<dbReference type="Pfam" id="PF02944">
    <property type="entry name" value="BESS"/>
    <property type="match status" value="2"/>
</dbReference>
<name>A0A4C1TGE0_EUMVA</name>
<evidence type="ECO:0000313" key="3">
    <source>
        <dbReference type="EMBL" id="GBP13204.1"/>
    </source>
</evidence>
<evidence type="ECO:0000256" key="1">
    <source>
        <dbReference type="PROSITE-ProRule" id="PRU00371"/>
    </source>
</evidence>
<proteinExistence type="predicted"/>
<evidence type="ECO:0000313" key="4">
    <source>
        <dbReference type="Proteomes" id="UP000299102"/>
    </source>
</evidence>
<keyword evidence="4" id="KW-1185">Reference proteome</keyword>